<evidence type="ECO:0000259" key="5">
    <source>
        <dbReference type="PROSITE" id="PS50931"/>
    </source>
</evidence>
<dbReference type="AlphaFoldDB" id="A0A0B3WTV9"/>
<reference evidence="6 7" key="1">
    <citation type="submission" date="2014-12" db="EMBL/GenBank/DDBJ databases">
        <title>Draft genome sequence of Terrisporobacter sp. 08-306576, isolated from the blood culture of a bacteremia patient.</title>
        <authorList>
            <person name="Lund L.C."/>
            <person name="Sydenham T.V."/>
            <person name="Hogh S.V."/>
            <person name="Skov M.N."/>
            <person name="Kemp M."/>
            <person name="Justesen U.S."/>
        </authorList>
    </citation>
    <scope>NUCLEOTIDE SEQUENCE [LARGE SCALE GENOMIC DNA]</scope>
    <source>
        <strain evidence="6 7">08-306576</strain>
    </source>
</reference>
<protein>
    <recommendedName>
        <fullName evidence="5">HTH lysR-type domain-containing protein</fullName>
    </recommendedName>
</protein>
<name>A0A0B3WTV9_9FIRM</name>
<evidence type="ECO:0000256" key="2">
    <source>
        <dbReference type="ARBA" id="ARBA00023015"/>
    </source>
</evidence>
<keyword evidence="2" id="KW-0805">Transcription regulation</keyword>
<dbReference type="InterPro" id="IPR005119">
    <property type="entry name" value="LysR_subst-bd"/>
</dbReference>
<dbReference type="Gene3D" id="1.10.10.10">
    <property type="entry name" value="Winged helix-like DNA-binding domain superfamily/Winged helix DNA-binding domain"/>
    <property type="match status" value="1"/>
</dbReference>
<dbReference type="SUPFAM" id="SSF46785">
    <property type="entry name" value="Winged helix' DNA-binding domain"/>
    <property type="match status" value="1"/>
</dbReference>
<evidence type="ECO:0000256" key="3">
    <source>
        <dbReference type="ARBA" id="ARBA00023125"/>
    </source>
</evidence>
<dbReference type="InterPro" id="IPR000847">
    <property type="entry name" value="LysR_HTH_N"/>
</dbReference>
<keyword evidence="4" id="KW-0804">Transcription</keyword>
<dbReference type="GO" id="GO:0003700">
    <property type="term" value="F:DNA-binding transcription factor activity"/>
    <property type="evidence" value="ECO:0007669"/>
    <property type="project" value="InterPro"/>
</dbReference>
<dbReference type="GO" id="GO:0000976">
    <property type="term" value="F:transcription cis-regulatory region binding"/>
    <property type="evidence" value="ECO:0007669"/>
    <property type="project" value="TreeGrafter"/>
</dbReference>
<proteinExistence type="inferred from homology"/>
<dbReference type="PANTHER" id="PTHR30126:SF39">
    <property type="entry name" value="HTH-TYPE TRANSCRIPTIONAL REGULATOR CYSL"/>
    <property type="match status" value="1"/>
</dbReference>
<evidence type="ECO:0000256" key="1">
    <source>
        <dbReference type="ARBA" id="ARBA00009437"/>
    </source>
</evidence>
<keyword evidence="7" id="KW-1185">Reference proteome</keyword>
<sequence>MIDHRLNTFLTLCELKSYTKTAKKLFITQPAVSQQIKYLEKHYGVNLFKYEGKSLILTPAGKKLQSFALTLVNDCEKITQQLSNNTQNPYFKFGSTLTIGQYVMPDIIEYILKENQHTSLSMIVDNTSALLKLLNEGKIDFAIIEGNFNKSEYSYELFSMEDFIGICHPQSKYSKGLHSLDDLFNETLILREKGSGTRDVFEQLLYEQNLCINSFKSVCEIGSLPAILSIVSSNCGISFMYKRAAQSSVNSNQISIINIKGLPIKREFNFVWLKNSRFASLYHDFFETCRYFNSKKSLQ</sequence>
<dbReference type="PRINTS" id="PR00039">
    <property type="entry name" value="HTHLYSR"/>
</dbReference>
<dbReference type="Proteomes" id="UP000031189">
    <property type="component" value="Unassembled WGS sequence"/>
</dbReference>
<dbReference type="EMBL" id="JWHR01000057">
    <property type="protein sequence ID" value="KHS58020.1"/>
    <property type="molecule type" value="Genomic_DNA"/>
</dbReference>
<evidence type="ECO:0000256" key="4">
    <source>
        <dbReference type="ARBA" id="ARBA00023163"/>
    </source>
</evidence>
<keyword evidence="3" id="KW-0238">DNA-binding</keyword>
<dbReference type="STRING" id="1577792.QX51_05190"/>
<accession>A0A0B3WTV9</accession>
<evidence type="ECO:0000313" key="7">
    <source>
        <dbReference type="Proteomes" id="UP000031189"/>
    </source>
</evidence>
<dbReference type="OrthoDB" id="9785745at2"/>
<dbReference type="PANTHER" id="PTHR30126">
    <property type="entry name" value="HTH-TYPE TRANSCRIPTIONAL REGULATOR"/>
    <property type="match status" value="1"/>
</dbReference>
<dbReference type="Pfam" id="PF03466">
    <property type="entry name" value="LysR_substrate"/>
    <property type="match status" value="1"/>
</dbReference>
<evidence type="ECO:0000313" key="6">
    <source>
        <dbReference type="EMBL" id="KHS58020.1"/>
    </source>
</evidence>
<organism evidence="6 7">
    <name type="scientific">Terrisporobacter othiniensis</name>
    <dbReference type="NCBI Taxonomy" id="1577792"/>
    <lineage>
        <taxon>Bacteria</taxon>
        <taxon>Bacillati</taxon>
        <taxon>Bacillota</taxon>
        <taxon>Clostridia</taxon>
        <taxon>Peptostreptococcales</taxon>
        <taxon>Peptostreptococcaceae</taxon>
        <taxon>Terrisporobacter</taxon>
    </lineage>
</organism>
<dbReference type="InterPro" id="IPR036390">
    <property type="entry name" value="WH_DNA-bd_sf"/>
</dbReference>
<dbReference type="Pfam" id="PF00126">
    <property type="entry name" value="HTH_1"/>
    <property type="match status" value="1"/>
</dbReference>
<dbReference type="InterPro" id="IPR036388">
    <property type="entry name" value="WH-like_DNA-bd_sf"/>
</dbReference>
<dbReference type="RefSeq" id="WP_039678841.1">
    <property type="nucleotide sequence ID" value="NZ_JAWGXO010000008.1"/>
</dbReference>
<gene>
    <name evidence="6" type="ORF">QX51_05190</name>
</gene>
<dbReference type="PROSITE" id="PS50931">
    <property type="entry name" value="HTH_LYSR"/>
    <property type="match status" value="1"/>
</dbReference>
<comment type="caution">
    <text evidence="6">The sequence shown here is derived from an EMBL/GenBank/DDBJ whole genome shotgun (WGS) entry which is preliminary data.</text>
</comment>
<dbReference type="Gene3D" id="3.40.190.10">
    <property type="entry name" value="Periplasmic binding protein-like II"/>
    <property type="match status" value="2"/>
</dbReference>
<feature type="domain" description="HTH lysR-type" evidence="5">
    <location>
        <begin position="1"/>
        <end position="58"/>
    </location>
</feature>
<comment type="similarity">
    <text evidence="1">Belongs to the LysR transcriptional regulatory family.</text>
</comment>
<dbReference type="SUPFAM" id="SSF53850">
    <property type="entry name" value="Periplasmic binding protein-like II"/>
    <property type="match status" value="1"/>
</dbReference>